<evidence type="ECO:0000256" key="4">
    <source>
        <dbReference type="ARBA" id="ARBA00022452"/>
    </source>
</evidence>
<dbReference type="SUPFAM" id="SSF141729">
    <property type="entry name" value="FimD N-terminal domain-like"/>
    <property type="match status" value="1"/>
</dbReference>
<dbReference type="Gene3D" id="2.60.40.2070">
    <property type="match status" value="1"/>
</dbReference>
<comment type="caution">
    <text evidence="11">The sequence shown here is derived from an EMBL/GenBank/DDBJ whole genome shotgun (WGS) entry which is preliminary data.</text>
</comment>
<protein>
    <submittedName>
        <fullName evidence="11">Fimbrial outer membrane usher protein</fullName>
    </submittedName>
</protein>
<reference evidence="12" key="1">
    <citation type="journal article" date="2019" name="Int. J. Syst. Evol. Microbiol.">
        <title>The Global Catalogue of Microorganisms (GCM) 10K type strain sequencing project: providing services to taxonomists for standard genome sequencing and annotation.</title>
        <authorList>
            <consortium name="The Broad Institute Genomics Platform"/>
            <consortium name="The Broad Institute Genome Sequencing Center for Infectious Disease"/>
            <person name="Wu L."/>
            <person name="Ma J."/>
        </authorList>
    </citation>
    <scope>NUCLEOTIDE SEQUENCE [LARGE SCALE GENOMIC DNA]</scope>
    <source>
        <strain evidence="12">JCM 18050</strain>
    </source>
</reference>
<evidence type="ECO:0000313" key="11">
    <source>
        <dbReference type="EMBL" id="GAA5105041.1"/>
    </source>
</evidence>
<sequence>MSTIYLRSSRSIRNTLSVKVTSYCLVVGFILLPTIAQADDYFFDSALFHGTTFGQNLARFNKQDGQLLLGDQILDVYVNNSLIVSQASIVFERIDDKKSMPCLSLETLKKTNIRYDSDDQKTQCILINQLGNGIFWDVDTAQLRLNITAAQKDLYTKPRGYIPTSEWDEGNTALFLRHNTNYSHTKNSSNDYDYLWSNIYSGINFGLWQVRHQGNMRYTTLDTNNRRFQYSSVRTWLQRPISAIESTLIIGETSTDSSLFGGLSFRGAKLGTDQKMWPQSKKGYAPEVRGIATTAARIVIKQNDRTIYETSVPPGEFVISDLYNTPMEGDLNVEVIESNGKISSFTVPYSATPSSVRAGNWDYALSLGEVRQFSDVNNRFIEGTFQYGINNSITANIGARFGHDYQSGLLGGVYASPLGAIALNTVWSHAKMANQTSETGWRMEASYSKSFQATRTNLTLAAYRYSTAGYRDYQDVLGINRQLEKGIYYDSDTLKQRNRLAVTISQPLDDWGSLYMTGSTADYYSDKSRVNQLQLGYNNSYKQFNYNISVARQQILNTSSTSDSNYAYSYHQKTTENLISFSVTMPLDWGSTRSSLSFDASRSKDNKNGNIRLAGAAGSQNDIIYSVYAGLEKTTDTDATNTWGASLQKSTSVGSFRASLSNGKNYHQLNLGASGAFVLHSGGLTTGPYISDTFALVHAPGAKGALIKNGQGAAIDRFGYALMPSLSAYNYNNIVLDTSEMNDDVELIGGGKRIVPYYGSMVKVDFDTHYGHAILINITSPENNISVPMGADVTDEDNNSIGMVGQGEQLYVRLNKLSGILNVVWGDNSTQSCQIHYQLSEISDDLMTVLNLPCVQESM</sequence>
<dbReference type="InterPro" id="IPR042186">
    <property type="entry name" value="FimD_plug_dom"/>
</dbReference>
<accession>A0ABP9N5F3</accession>
<keyword evidence="6" id="KW-0732">Signal</keyword>
<dbReference type="Proteomes" id="UP001500171">
    <property type="component" value="Unassembled WGS sequence"/>
</dbReference>
<evidence type="ECO:0000259" key="10">
    <source>
        <dbReference type="Pfam" id="PF13954"/>
    </source>
</evidence>
<dbReference type="InterPro" id="IPR025949">
    <property type="entry name" value="PapC-like_C"/>
</dbReference>
<dbReference type="NCBIfam" id="NF011784">
    <property type="entry name" value="PRK15248.1"/>
    <property type="match status" value="1"/>
</dbReference>
<feature type="domain" description="PapC N-terminal" evidence="10">
    <location>
        <begin position="43"/>
        <end position="181"/>
    </location>
</feature>
<evidence type="ECO:0000256" key="2">
    <source>
        <dbReference type="ARBA" id="ARBA00008064"/>
    </source>
</evidence>
<dbReference type="Gene3D" id="3.10.20.410">
    <property type="match status" value="1"/>
</dbReference>
<evidence type="ECO:0000256" key="3">
    <source>
        <dbReference type="ARBA" id="ARBA00022448"/>
    </source>
</evidence>
<dbReference type="InterPro" id="IPR037224">
    <property type="entry name" value="PapC_N_sf"/>
</dbReference>
<keyword evidence="4" id="KW-1134">Transmembrane beta strand</keyword>
<evidence type="ECO:0000256" key="1">
    <source>
        <dbReference type="ARBA" id="ARBA00004571"/>
    </source>
</evidence>
<evidence type="ECO:0000256" key="8">
    <source>
        <dbReference type="ARBA" id="ARBA00023237"/>
    </source>
</evidence>
<dbReference type="InterPro" id="IPR043142">
    <property type="entry name" value="PapC-like_C_sf"/>
</dbReference>
<gene>
    <name evidence="11" type="ORF">GCM10023211_03450</name>
</gene>
<name>A0ABP9N5F3_9GAMM</name>
<dbReference type="EMBL" id="BAABHY010000001">
    <property type="protein sequence ID" value="GAA5105041.1"/>
    <property type="molecule type" value="Genomic_DNA"/>
</dbReference>
<dbReference type="InterPro" id="IPR000015">
    <property type="entry name" value="Fimb_usher"/>
</dbReference>
<dbReference type="Pfam" id="PF13954">
    <property type="entry name" value="PapC_N"/>
    <property type="match status" value="1"/>
</dbReference>
<keyword evidence="12" id="KW-1185">Reference proteome</keyword>
<dbReference type="PANTHER" id="PTHR30451:SF20">
    <property type="entry name" value="FIMBRIAE USHER"/>
    <property type="match status" value="1"/>
</dbReference>
<dbReference type="Gene3D" id="2.60.40.3110">
    <property type="match status" value="1"/>
</dbReference>
<dbReference type="Gene3D" id="2.60.40.2610">
    <property type="entry name" value="Outer membrane usher protein FimD, plug domain"/>
    <property type="match status" value="1"/>
</dbReference>
<keyword evidence="7" id="KW-0472">Membrane</keyword>
<dbReference type="PANTHER" id="PTHR30451">
    <property type="entry name" value="OUTER MEMBRANE USHER PROTEIN"/>
    <property type="match status" value="1"/>
</dbReference>
<dbReference type="Pfam" id="PF13953">
    <property type="entry name" value="PapC_C"/>
    <property type="match status" value="1"/>
</dbReference>
<keyword evidence="5" id="KW-0812">Transmembrane</keyword>
<dbReference type="Pfam" id="PF00577">
    <property type="entry name" value="Usher"/>
    <property type="match status" value="1"/>
</dbReference>
<keyword evidence="8" id="KW-0998">Cell outer membrane</keyword>
<comment type="similarity">
    <text evidence="2">Belongs to the fimbrial export usher family.</text>
</comment>
<evidence type="ECO:0000256" key="7">
    <source>
        <dbReference type="ARBA" id="ARBA00023136"/>
    </source>
</evidence>
<proteinExistence type="inferred from homology"/>
<dbReference type="InterPro" id="IPR025885">
    <property type="entry name" value="PapC_N"/>
</dbReference>
<evidence type="ECO:0000256" key="5">
    <source>
        <dbReference type="ARBA" id="ARBA00022692"/>
    </source>
</evidence>
<keyword evidence="3" id="KW-0813">Transport</keyword>
<evidence type="ECO:0000259" key="9">
    <source>
        <dbReference type="Pfam" id="PF13953"/>
    </source>
</evidence>
<organism evidence="11 12">
    <name type="scientific">Orbus sasakiae</name>
    <dbReference type="NCBI Taxonomy" id="1078475"/>
    <lineage>
        <taxon>Bacteria</taxon>
        <taxon>Pseudomonadati</taxon>
        <taxon>Pseudomonadota</taxon>
        <taxon>Gammaproteobacteria</taxon>
        <taxon>Orbales</taxon>
        <taxon>Orbaceae</taxon>
        <taxon>Orbus</taxon>
    </lineage>
</organism>
<comment type="subcellular location">
    <subcellularLocation>
        <location evidence="1">Cell outer membrane</location>
        <topology evidence="1">Multi-pass membrane protein</topology>
    </subcellularLocation>
</comment>
<feature type="domain" description="PapC-like C-terminal" evidence="9">
    <location>
        <begin position="782"/>
        <end position="841"/>
    </location>
</feature>
<evidence type="ECO:0000256" key="6">
    <source>
        <dbReference type="ARBA" id="ARBA00022729"/>
    </source>
</evidence>
<evidence type="ECO:0000313" key="12">
    <source>
        <dbReference type="Proteomes" id="UP001500171"/>
    </source>
</evidence>